<keyword evidence="1" id="KW-1133">Transmembrane helix</keyword>
<feature type="transmembrane region" description="Helical" evidence="1">
    <location>
        <begin position="27"/>
        <end position="51"/>
    </location>
</feature>
<dbReference type="RefSeq" id="WP_013707906.1">
    <property type="nucleotide sequence ID" value="NC_015389.1"/>
</dbReference>
<sequence length="171" mass="18917">MLLPATFDYSFELRDWRRYVSMREGRYYQPVFLLGVLVLPACTIGMVLLFLEMLSSPSSTDVMMLTVMAAMVAFSILSDVFGLIPFGGIRSIAMPSCPPAGAGDEAPHPRVQAPPDVALARSARLIDLSPRIIHELAVPAPLLVDIEFHLTPPSDGRRSRVRRPSGRARRR</sequence>
<keyword evidence="1" id="KW-0472">Membrane</keyword>
<keyword evidence="3" id="KW-1185">Reference proteome</keyword>
<accession>F2N6W4</accession>
<reference evidence="3" key="1">
    <citation type="journal article" date="2013" name="Stand. Genomic Sci.">
        <title>Complete genome sequence of Coriobacterium glomerans type strain (PW2(T)) from the midgut of Pyrrhocoris apterus L. (red soldier bug).</title>
        <authorList>
            <person name="Stackebrandt E."/>
            <person name="Zeytun A."/>
            <person name="Lapidus A."/>
            <person name="Nolan M."/>
            <person name="Lucas S."/>
            <person name="Hammon N."/>
            <person name="Deshpande S."/>
            <person name="Cheng J.F."/>
            <person name="Tapia R."/>
            <person name="Goodwin L.A."/>
            <person name="Pitluck S."/>
            <person name="Liolios K."/>
            <person name="Pagani I."/>
            <person name="Ivanova N."/>
            <person name="Mavromatis K."/>
            <person name="Mikhailova N."/>
            <person name="Huntemann M."/>
            <person name="Pati A."/>
            <person name="Chen A."/>
            <person name="Palaniappan K."/>
            <person name="Chang Y.J."/>
            <person name="Land M."/>
            <person name="Hauser L."/>
            <person name="Rohde M."/>
            <person name="Pukall R."/>
            <person name="Goker M."/>
            <person name="Detter J.C."/>
            <person name="Woyke T."/>
            <person name="Bristow J."/>
            <person name="Eisen J.A."/>
            <person name="Markowitz V."/>
            <person name="Hugenholtz P."/>
            <person name="Kyrpides N.C."/>
            <person name="Klenk H.P."/>
        </authorList>
    </citation>
    <scope>NUCLEOTIDE SEQUENCE</scope>
    <source>
        <strain evidence="3">ATCC 49209 / DSM 20642 / JCM 10262 / PW2</strain>
    </source>
</reference>
<dbReference type="AlphaFoldDB" id="F2N6W4"/>
<proteinExistence type="predicted"/>
<dbReference type="STRING" id="700015.Corgl_0034"/>
<protein>
    <submittedName>
        <fullName evidence="2">Uncharacterized protein</fullName>
    </submittedName>
</protein>
<dbReference type="HOGENOM" id="CLU_1560373_0_0_11"/>
<dbReference type="EMBL" id="CP002628">
    <property type="protein sequence ID" value="AEB06163.1"/>
    <property type="molecule type" value="Genomic_DNA"/>
</dbReference>
<evidence type="ECO:0000256" key="1">
    <source>
        <dbReference type="SAM" id="Phobius"/>
    </source>
</evidence>
<evidence type="ECO:0000313" key="2">
    <source>
        <dbReference type="EMBL" id="AEB06163.1"/>
    </source>
</evidence>
<name>F2N6W4_CORGP</name>
<gene>
    <name evidence="2" type="ordered locus">Corgl_0034</name>
</gene>
<dbReference type="KEGG" id="cgo:Corgl_0034"/>
<evidence type="ECO:0000313" key="3">
    <source>
        <dbReference type="Proteomes" id="UP000006851"/>
    </source>
</evidence>
<feature type="transmembrane region" description="Helical" evidence="1">
    <location>
        <begin position="63"/>
        <end position="84"/>
    </location>
</feature>
<organism evidence="2 3">
    <name type="scientific">Coriobacterium glomerans (strain ATCC 49209 / DSM 20642 / JCM 10262 / PW2)</name>
    <dbReference type="NCBI Taxonomy" id="700015"/>
    <lineage>
        <taxon>Bacteria</taxon>
        <taxon>Bacillati</taxon>
        <taxon>Actinomycetota</taxon>
        <taxon>Coriobacteriia</taxon>
        <taxon>Coriobacteriales</taxon>
        <taxon>Coriobacteriaceae</taxon>
        <taxon>Coriobacterium</taxon>
    </lineage>
</organism>
<keyword evidence="1" id="KW-0812">Transmembrane</keyword>
<dbReference type="Proteomes" id="UP000006851">
    <property type="component" value="Chromosome"/>
</dbReference>